<dbReference type="GeneID" id="28765508"/>
<keyword evidence="2" id="KW-0378">Hydrolase</keyword>
<dbReference type="Proteomes" id="UP000077069">
    <property type="component" value="Unassembled WGS sequence"/>
</dbReference>
<dbReference type="InterPro" id="IPR036380">
    <property type="entry name" value="Isochorismatase-like_sf"/>
</dbReference>
<dbReference type="OrthoDB" id="167809at2759"/>
<dbReference type="InterPro" id="IPR000868">
    <property type="entry name" value="Isochorismatase-like_dom"/>
</dbReference>
<accession>A0A177CCN0</accession>
<gene>
    <name evidence="4" type="ORF">CC84DRAFT_1206216</name>
</gene>
<feature type="domain" description="Isochorismatase-like" evidence="3">
    <location>
        <begin position="195"/>
        <end position="295"/>
    </location>
</feature>
<sequence>MVSPVAPPPTIRKALIGSPSNFWLHHSTHGFNLTHPSTPNTPISTPTLTIQTTTTPITLDPSKSALVIIDMQNFFLSPALGRTLGGPGHIASDNLIKHAIPAARKAGIRIIWLNWGLDEEDLRTMPPAVRRCFGFYAIPEGDEFERDFSRSKGSVGVDRFGVPRAEHGREAMYHGLGAPCGTVKLDSGEQIDAGDLLVRDSWNADIYPPLKELYDPSSDAWIHKNRMSGLWGSSTPLQTYLQEEGIKTLLFTGVNTDQCVGGTLTDAFSNGYDCVMLSDGCGTSSGEEAQKAWEFNAERTFGFCMRCEDLANGVGRM</sequence>
<dbReference type="AlphaFoldDB" id="A0A177CCN0"/>
<dbReference type="CDD" id="cd00431">
    <property type="entry name" value="cysteine_hydrolases"/>
    <property type="match status" value="1"/>
</dbReference>
<dbReference type="PANTHER" id="PTHR43540:SF9">
    <property type="entry name" value="FAMILY HYDROLASE, PUTATIVE (AFU_ORTHOLOGUE AFUA_2G08700)-RELATED"/>
    <property type="match status" value="1"/>
</dbReference>
<protein>
    <submittedName>
        <fullName evidence="4">Isochorismatase family protein</fullName>
    </submittedName>
</protein>
<evidence type="ECO:0000259" key="3">
    <source>
        <dbReference type="Pfam" id="PF00857"/>
    </source>
</evidence>
<dbReference type="RefSeq" id="XP_018034924.1">
    <property type="nucleotide sequence ID" value="XM_018182022.1"/>
</dbReference>
<evidence type="ECO:0000256" key="1">
    <source>
        <dbReference type="ARBA" id="ARBA00006336"/>
    </source>
</evidence>
<dbReference type="InParanoid" id="A0A177CCN0"/>
<dbReference type="PANTHER" id="PTHR43540">
    <property type="entry name" value="PEROXYUREIDOACRYLATE/UREIDOACRYLATE AMIDOHYDROLASE-RELATED"/>
    <property type="match status" value="1"/>
</dbReference>
<dbReference type="InterPro" id="IPR050272">
    <property type="entry name" value="Isochorismatase-like_hydrls"/>
</dbReference>
<dbReference type="EMBL" id="KV441553">
    <property type="protein sequence ID" value="OAG04559.1"/>
    <property type="molecule type" value="Genomic_DNA"/>
</dbReference>
<dbReference type="GO" id="GO:0016787">
    <property type="term" value="F:hydrolase activity"/>
    <property type="evidence" value="ECO:0007669"/>
    <property type="project" value="UniProtKB-KW"/>
</dbReference>
<proteinExistence type="inferred from homology"/>
<dbReference type="Gene3D" id="3.40.50.850">
    <property type="entry name" value="Isochorismatase-like"/>
    <property type="match status" value="1"/>
</dbReference>
<organism evidence="4 5">
    <name type="scientific">Paraphaeosphaeria sporulosa</name>
    <dbReference type="NCBI Taxonomy" id="1460663"/>
    <lineage>
        <taxon>Eukaryota</taxon>
        <taxon>Fungi</taxon>
        <taxon>Dikarya</taxon>
        <taxon>Ascomycota</taxon>
        <taxon>Pezizomycotina</taxon>
        <taxon>Dothideomycetes</taxon>
        <taxon>Pleosporomycetidae</taxon>
        <taxon>Pleosporales</taxon>
        <taxon>Massarineae</taxon>
        <taxon>Didymosphaeriaceae</taxon>
        <taxon>Paraphaeosphaeria</taxon>
    </lineage>
</organism>
<dbReference type="SUPFAM" id="SSF52499">
    <property type="entry name" value="Isochorismatase-like hydrolases"/>
    <property type="match status" value="1"/>
</dbReference>
<evidence type="ECO:0000313" key="4">
    <source>
        <dbReference type="EMBL" id="OAG04559.1"/>
    </source>
</evidence>
<keyword evidence="5" id="KW-1185">Reference proteome</keyword>
<evidence type="ECO:0000313" key="5">
    <source>
        <dbReference type="Proteomes" id="UP000077069"/>
    </source>
</evidence>
<dbReference type="Pfam" id="PF00857">
    <property type="entry name" value="Isochorismatase"/>
    <property type="match status" value="1"/>
</dbReference>
<dbReference type="STRING" id="1460663.A0A177CCN0"/>
<name>A0A177CCN0_9PLEO</name>
<reference evidence="4 5" key="1">
    <citation type="submission" date="2016-05" db="EMBL/GenBank/DDBJ databases">
        <title>Comparative analysis of secretome profiles of manganese(II)-oxidizing ascomycete fungi.</title>
        <authorList>
            <consortium name="DOE Joint Genome Institute"/>
            <person name="Zeiner C.A."/>
            <person name="Purvine S.O."/>
            <person name="Zink E.M."/>
            <person name="Wu S."/>
            <person name="Pasa-Tolic L."/>
            <person name="Chaput D.L."/>
            <person name="Haridas S."/>
            <person name="Grigoriev I.V."/>
            <person name="Santelli C.M."/>
            <person name="Hansel C.M."/>
        </authorList>
    </citation>
    <scope>NUCLEOTIDE SEQUENCE [LARGE SCALE GENOMIC DNA]</scope>
    <source>
        <strain evidence="4 5">AP3s5-JAC2a</strain>
    </source>
</reference>
<comment type="similarity">
    <text evidence="1">Belongs to the isochorismatase family.</text>
</comment>
<evidence type="ECO:0000256" key="2">
    <source>
        <dbReference type="ARBA" id="ARBA00022801"/>
    </source>
</evidence>